<accession>Q66LP1</accession>
<protein>
    <recommendedName>
        <fullName evidence="1">DNA-(apurinic or apyrimidinic site) endonuclease</fullName>
        <ecNumber evidence="1">3.1.-.-</ecNumber>
    </recommendedName>
    <alternativeName>
        <fullName evidence="1">AP endonuclease</fullName>
    </alternativeName>
    <alternativeName>
        <fullName evidence="1">Apurinic-apyrimidinic endonuclease</fullName>
    </alternativeName>
</protein>
<keyword evidence="1" id="KW-1190">Host gene expression shutoff by virus</keyword>
<keyword evidence="1" id="KW-0255">Endonuclease</keyword>
<gene>
    <name evidence="2" type="ORF">T5p172</name>
</gene>
<keyword evidence="1" id="KW-0540">Nuclease</keyword>
<comment type="function">
    <text evidence="1">Performs endonucleolytic cleavage at abasic sites, which are generated by the base-excision activity of host Ung. The cleavage generates a 5'-deoxyribose phosphate and 3'-hydroxyl end. The sites are specifically recognized through the formation of a complex with host Ung. The viral endonucleolytic activity damages the host DNA, blocks host DNA replication and induces cell division arrest. This may provide an advantage for the phage and save nucleotides for the viral replication since specifically targets the host DNA, which possesses more misincorporated uracils than the viral genome.</text>
</comment>
<proteinExistence type="inferred from homology"/>
<dbReference type="Proteomes" id="UP000002503">
    <property type="component" value="Segment"/>
</dbReference>
<organism evidence="3">
    <name type="scientific">Escherichia phage T5</name>
    <name type="common">Enterobacteria phage T5</name>
    <dbReference type="NCBI Taxonomy" id="2695836"/>
    <lineage>
        <taxon>Viruses</taxon>
        <taxon>Duplodnaviria</taxon>
        <taxon>Heunggongvirae</taxon>
        <taxon>Uroviricota</taxon>
        <taxon>Caudoviricetes</taxon>
        <taxon>Demerecviridae</taxon>
        <taxon>Markadamsvirinae</taxon>
        <taxon>Tequintavirus</taxon>
        <taxon>Tequintavirus T5</taxon>
    </lineage>
</organism>
<evidence type="ECO:0000256" key="1">
    <source>
        <dbReference type="HAMAP-Rule" id="MF_04167"/>
    </source>
</evidence>
<sequence>MPPFTRLFVECYKMVIYEGNRFVAICRPGLLANYLNQVSPEYKGVINIYEGKAHYKINAVVARELAFQFLTFASCDIQVMGEALIAENEDDFINIFRKVYTERLIMKGAYIQSTAESIETAFRKVAQ</sequence>
<keyword evidence="1" id="KW-0945">Host-virus interaction</keyword>
<dbReference type="EC" id="3.1.-.-" evidence="1"/>
<comment type="subunit">
    <text evidence="1">Interacts with host Ung; this interaction allows the viral AP endonuclease to localize to newly formed AP sites and cleave them, leading to inhibition of bacterial growth.</text>
</comment>
<keyword evidence="1" id="KW-1261">Bacterial host gene expression shutoff by virus</keyword>
<reference evidence="2 3" key="1">
    <citation type="submission" date="2004-07" db="EMBL/GenBank/DDBJ databases">
        <authorList>
            <person name="Zivanovic Y."/>
            <person name="Boulanger P."/>
            <person name="Confalonieri F."/>
            <person name="Dutertre M."/>
            <person name="Decottignies P."/>
            <person name="Del Castillo G."/>
        </authorList>
    </citation>
    <scope>NUCLEOTIDE SEQUENCE</scope>
    <source>
        <strain evidence="2">St0 deletion mutant</strain>
    </source>
</reference>
<dbReference type="GO" id="GO:0003906">
    <property type="term" value="F:DNA-(apurinic or apyrimidinic site) endonuclease activity"/>
    <property type="evidence" value="ECO:0007669"/>
    <property type="project" value="UniProtKB-UniRule"/>
</dbReference>
<evidence type="ECO:0000313" key="3">
    <source>
        <dbReference type="Proteomes" id="UP000002503"/>
    </source>
</evidence>
<comment type="similarity">
    <text evidence="1">Belongs to the apurinic/apyrimidinic endonuclease family.</text>
</comment>
<dbReference type="GO" id="GO:0099015">
    <property type="term" value="P:degradation of host chromosome by virus"/>
    <property type="evidence" value="ECO:0007669"/>
    <property type="project" value="UniProtKB-UniRule"/>
</dbReference>
<dbReference type="EMBL" id="AY692264">
    <property type="protein sequence ID" value="AAU05311.1"/>
    <property type="molecule type" value="Genomic_DNA"/>
</dbReference>
<dbReference type="InterPro" id="IPR047587">
    <property type="entry name" value="APNUC_T5"/>
</dbReference>
<dbReference type="HAMAP" id="MF_04167">
    <property type="entry name" value="APNUC_T5"/>
    <property type="match status" value="1"/>
</dbReference>
<evidence type="ECO:0000313" key="2">
    <source>
        <dbReference type="EMBL" id="AAU05311.1"/>
    </source>
</evidence>
<organismHost>
    <name type="scientific">Escherichia coli</name>
    <dbReference type="NCBI Taxonomy" id="562"/>
</organismHost>
<keyword evidence="1" id="KW-1247">Degradation of host chromosome by virus</keyword>
<keyword evidence="1" id="KW-0378">Hydrolase</keyword>
<name>Q66LP1_BPT5</name>